<dbReference type="SUPFAM" id="SSF47323">
    <property type="entry name" value="Anticodon-binding domain of a subclass of class I aminoacyl-tRNA synthetases"/>
    <property type="match status" value="1"/>
</dbReference>
<dbReference type="PROSITE" id="PS00178">
    <property type="entry name" value="AA_TRNA_LIGASE_I"/>
    <property type="match status" value="1"/>
</dbReference>
<feature type="domain" description="Aminoacyl-tRNA synthetase class Ia" evidence="13">
    <location>
        <begin position="29"/>
        <end position="110"/>
    </location>
</feature>
<dbReference type="EMBL" id="JADGJD010000629">
    <property type="protein sequence ID" value="KAJ3049540.1"/>
    <property type="molecule type" value="Genomic_DNA"/>
</dbReference>
<evidence type="ECO:0000313" key="16">
    <source>
        <dbReference type="EMBL" id="KAJ3049540.1"/>
    </source>
</evidence>
<evidence type="ECO:0000256" key="11">
    <source>
        <dbReference type="RuleBase" id="RU363035"/>
    </source>
</evidence>
<evidence type="ECO:0000313" key="17">
    <source>
        <dbReference type="Proteomes" id="UP001212841"/>
    </source>
</evidence>
<dbReference type="Gene3D" id="3.90.740.10">
    <property type="entry name" value="Valyl/Leucyl/Isoleucyl-tRNA synthetase, editing domain"/>
    <property type="match status" value="1"/>
</dbReference>
<dbReference type="InterPro" id="IPR014729">
    <property type="entry name" value="Rossmann-like_a/b/a_fold"/>
</dbReference>
<evidence type="ECO:0000259" key="14">
    <source>
        <dbReference type="Pfam" id="PF08264"/>
    </source>
</evidence>
<feature type="region of interest" description="Disordered" evidence="12">
    <location>
        <begin position="126"/>
        <end position="150"/>
    </location>
</feature>
<evidence type="ECO:0000256" key="9">
    <source>
        <dbReference type="ARBA" id="ARBA00030520"/>
    </source>
</evidence>
<evidence type="ECO:0000256" key="3">
    <source>
        <dbReference type="ARBA" id="ARBA00013164"/>
    </source>
</evidence>
<gene>
    <name evidence="16" type="primary">CDC60</name>
    <name evidence="16" type="ORF">HK097_009473</name>
</gene>
<dbReference type="InterPro" id="IPR013155">
    <property type="entry name" value="M/V/L/I-tRNA-synth_anticd-bd"/>
</dbReference>
<dbReference type="GO" id="GO:0004823">
    <property type="term" value="F:leucine-tRNA ligase activity"/>
    <property type="evidence" value="ECO:0007669"/>
    <property type="project" value="UniProtKB-EC"/>
</dbReference>
<keyword evidence="6 11" id="KW-0067">ATP-binding</keyword>
<dbReference type="Proteomes" id="UP001212841">
    <property type="component" value="Unassembled WGS sequence"/>
</dbReference>
<dbReference type="GO" id="GO:0006429">
    <property type="term" value="P:leucyl-tRNA aminoacylation"/>
    <property type="evidence" value="ECO:0007669"/>
    <property type="project" value="InterPro"/>
</dbReference>
<proteinExistence type="inferred from homology"/>
<keyword evidence="17" id="KW-1185">Reference proteome</keyword>
<dbReference type="NCBIfam" id="TIGR00395">
    <property type="entry name" value="leuS_arch"/>
    <property type="match status" value="1"/>
</dbReference>
<keyword evidence="5 11" id="KW-0547">Nucleotide-binding</keyword>
<name>A0AAD5X4J2_9FUNG</name>
<dbReference type="InterPro" id="IPR009008">
    <property type="entry name" value="Val/Leu/Ile-tRNA-synth_edit"/>
</dbReference>
<evidence type="ECO:0000256" key="2">
    <source>
        <dbReference type="ARBA" id="ARBA00005594"/>
    </source>
</evidence>
<dbReference type="FunFam" id="3.90.740.10:FF:000001">
    <property type="entry name" value="Leucine--tRNA ligase, cytoplasmic"/>
    <property type="match status" value="1"/>
</dbReference>
<dbReference type="GO" id="GO:0005524">
    <property type="term" value="F:ATP binding"/>
    <property type="evidence" value="ECO:0007669"/>
    <property type="project" value="UniProtKB-KW"/>
</dbReference>
<dbReference type="GO" id="GO:0002161">
    <property type="term" value="F:aminoacyl-tRNA deacylase activity"/>
    <property type="evidence" value="ECO:0007669"/>
    <property type="project" value="InterPro"/>
</dbReference>
<organism evidence="16 17">
    <name type="scientific">Rhizophlyctis rosea</name>
    <dbReference type="NCBI Taxonomy" id="64517"/>
    <lineage>
        <taxon>Eukaryota</taxon>
        <taxon>Fungi</taxon>
        <taxon>Fungi incertae sedis</taxon>
        <taxon>Chytridiomycota</taxon>
        <taxon>Chytridiomycota incertae sedis</taxon>
        <taxon>Chytridiomycetes</taxon>
        <taxon>Rhizophlyctidales</taxon>
        <taxon>Rhizophlyctidaceae</taxon>
        <taxon>Rhizophlyctis</taxon>
    </lineage>
</organism>
<dbReference type="Pfam" id="PF08264">
    <property type="entry name" value="Anticodon_1"/>
    <property type="match status" value="1"/>
</dbReference>
<evidence type="ECO:0000256" key="7">
    <source>
        <dbReference type="ARBA" id="ARBA00022917"/>
    </source>
</evidence>
<evidence type="ECO:0000256" key="1">
    <source>
        <dbReference type="ARBA" id="ARBA00004496"/>
    </source>
</evidence>
<dbReference type="Gene3D" id="1.10.730.10">
    <property type="entry name" value="Isoleucyl-tRNA Synthetase, Domain 1"/>
    <property type="match status" value="1"/>
</dbReference>
<dbReference type="InterPro" id="IPR001412">
    <property type="entry name" value="aa-tRNA-synth_I_CS"/>
</dbReference>
<comment type="catalytic activity">
    <reaction evidence="10">
        <text>tRNA(Leu) + L-leucine + ATP = L-leucyl-tRNA(Leu) + AMP + diphosphate</text>
        <dbReference type="Rhea" id="RHEA:11688"/>
        <dbReference type="Rhea" id="RHEA-COMP:9613"/>
        <dbReference type="Rhea" id="RHEA-COMP:9622"/>
        <dbReference type="ChEBI" id="CHEBI:30616"/>
        <dbReference type="ChEBI" id="CHEBI:33019"/>
        <dbReference type="ChEBI" id="CHEBI:57427"/>
        <dbReference type="ChEBI" id="CHEBI:78442"/>
        <dbReference type="ChEBI" id="CHEBI:78494"/>
        <dbReference type="ChEBI" id="CHEBI:456215"/>
        <dbReference type="EC" id="6.1.1.4"/>
    </reaction>
</comment>
<feature type="domain" description="Leucine--tRNA ligase RagD-binding" evidence="15">
    <location>
        <begin position="999"/>
        <end position="1067"/>
    </location>
</feature>
<dbReference type="Pfam" id="PF00133">
    <property type="entry name" value="tRNA-synt_1"/>
    <property type="match status" value="2"/>
</dbReference>
<keyword evidence="7 11" id="KW-0648">Protein biosynthesis</keyword>
<dbReference type="Pfam" id="PF24810">
    <property type="entry name" value="RBD_LARS1"/>
    <property type="match status" value="1"/>
</dbReference>
<dbReference type="GO" id="GO:0005737">
    <property type="term" value="C:cytoplasm"/>
    <property type="evidence" value="ECO:0007669"/>
    <property type="project" value="UniProtKB-SubCell"/>
</dbReference>
<accession>A0AAD5X4J2</accession>
<dbReference type="InterPro" id="IPR002300">
    <property type="entry name" value="aa-tRNA-synth_Ia"/>
</dbReference>
<dbReference type="EC" id="6.1.1.4" evidence="3"/>
<dbReference type="CDD" id="cd00812">
    <property type="entry name" value="LeuRS_core"/>
    <property type="match status" value="1"/>
</dbReference>
<evidence type="ECO:0000256" key="4">
    <source>
        <dbReference type="ARBA" id="ARBA00022598"/>
    </source>
</evidence>
<keyword evidence="8 11" id="KW-0030">Aminoacyl-tRNA synthetase</keyword>
<comment type="similarity">
    <text evidence="2 11">Belongs to the class-I aminoacyl-tRNA synthetase family.</text>
</comment>
<reference evidence="16" key="1">
    <citation type="submission" date="2020-05" db="EMBL/GenBank/DDBJ databases">
        <title>Phylogenomic resolution of chytrid fungi.</title>
        <authorList>
            <person name="Stajich J.E."/>
            <person name="Amses K."/>
            <person name="Simmons R."/>
            <person name="Seto K."/>
            <person name="Myers J."/>
            <person name="Bonds A."/>
            <person name="Quandt C.A."/>
            <person name="Barry K."/>
            <person name="Liu P."/>
            <person name="Grigoriev I."/>
            <person name="Longcore J.E."/>
            <person name="James T.Y."/>
        </authorList>
    </citation>
    <scope>NUCLEOTIDE SEQUENCE</scope>
    <source>
        <strain evidence="16">JEL0318</strain>
    </source>
</reference>
<evidence type="ECO:0000256" key="5">
    <source>
        <dbReference type="ARBA" id="ARBA00022741"/>
    </source>
</evidence>
<dbReference type="AlphaFoldDB" id="A0AAD5X4J2"/>
<dbReference type="Gene3D" id="3.40.50.620">
    <property type="entry name" value="HUPs"/>
    <property type="match status" value="1"/>
</dbReference>
<dbReference type="InterPro" id="IPR055416">
    <property type="entry name" value="RBD_LARS1"/>
</dbReference>
<dbReference type="CDD" id="cd07959">
    <property type="entry name" value="Anticodon_Ia_Leu_AEc"/>
    <property type="match status" value="1"/>
</dbReference>
<dbReference type="InterPro" id="IPR004493">
    <property type="entry name" value="Leu-tRNA-synth_Ia_arc/euk"/>
</dbReference>
<sequence>MSTTKVNPTSAPKGTVKRDALYELEQKAQARWEAEKMFEVNAPGAGEPLEPKFMATFPFPYMNGLLHLGHSFSLSKVEFAVAYERMKGKRALFPFGFHVTGMPIKACADKLKKEIEMFGPDFSGYKPPAPVEEEPEAPTTPPNGVANTSVDPTKIVKKHGKAAAKNTGLTYQFQIMQSMGVPKDEIQKFADTTHWLYYFPPLAVEDLKKLGMHVDWRRSFFTTDINKYFDSFVRWQFNKLRTSTPPRVQFGERYTIYSPLDGQPCMDHDRSQGEGVGVQEYTGIKLQVLLDDLRAQPEGERDTVKGAPVGQKLTSAEVSSQIGNRKVYLVAATLRPETMYGQTNCYVGVDIPYGVYAVNDTEAWVCTERAARNMAFQGLFEEKGVIKKLATLKGWDLVGVPLSAPLSPFQKVYTLPMEGVSPTKGTGVVTSVPSDSPDDYITLMDLLKKAQYYNVEKKWIEPFLPPRPIIRTKEFGDLSAVRAVEQLKIQSQKDTKQLADAKEMVYKAGFYHGVMTVGEFAGKPVQEAKPLVRAELIKNGQAFAYCEPEGLVISRSGDECVVTLAPQWYMDYGEESWKKLAEECLAQMETFSTETRNQFEKTLDWLKQWACSRSFGLGTRLPWDPQYLIESLSDSTIYMAYYTVAHLLHGGNLDGSQPGKAGIKADQLTDEVWDYILVGGAYPSSTTIPQPTLDELRREFEYFYPLDLRCSGKDLVNNHLTFFIYNHTAIFPKEKWPKAVRSNGHLLLNGDKMSKSTGNFLTLRDAIKRYGADATRFALADAGDGVEDANFLDKTADDAILKLFTEKEWIEEVLADIQAGKLRDGEYTWNDRVFEAELAKLVGEADQAYKNMLYRETIKIAFYEMVNARGLYRKATLGEGVAGLNLGEEKFEGMHRGLVERYIELQALMLAPIAPHWAEHVWSDLLKKPDSIQRARWPTAPQPSDSAELLAAAEYVRGLGSRIRSAEDAAAKKAAKKGGKGAAAPAAEEGATKTLRLYVANSFPEWQDEAVAILRDAWDGEKKGFTGKEKEVLAKKGLMKNKAVMPFVMTMKQSVEANGSSAFDRKLPFDEVAILNLNLEFVRREVAALKVTKVDIVRKEEIKEGGDAEDVKKAEGSVPGVPTYRIL</sequence>
<comment type="subcellular location">
    <subcellularLocation>
        <location evidence="1">Cytoplasm</location>
    </subcellularLocation>
</comment>
<protein>
    <recommendedName>
        <fullName evidence="3">leucine--tRNA ligase</fullName>
        <ecNumber evidence="3">6.1.1.4</ecNumber>
    </recommendedName>
    <alternativeName>
        <fullName evidence="9">Leucyl-tRNA synthetase</fullName>
    </alternativeName>
</protein>
<dbReference type="InterPro" id="IPR009080">
    <property type="entry name" value="tRNAsynth_Ia_anticodon-bd"/>
</dbReference>
<evidence type="ECO:0000256" key="8">
    <source>
        <dbReference type="ARBA" id="ARBA00023146"/>
    </source>
</evidence>
<evidence type="ECO:0000259" key="15">
    <source>
        <dbReference type="Pfam" id="PF24810"/>
    </source>
</evidence>
<feature type="domain" description="Aminoacyl-tRNA synthetase class Ia" evidence="13">
    <location>
        <begin position="193"/>
        <end position="790"/>
    </location>
</feature>
<evidence type="ECO:0000256" key="10">
    <source>
        <dbReference type="ARBA" id="ARBA00047469"/>
    </source>
</evidence>
<dbReference type="PANTHER" id="PTHR45794:SF1">
    <property type="entry name" value="LEUCINE--TRNA LIGASE, CYTOPLASMIC"/>
    <property type="match status" value="1"/>
</dbReference>
<evidence type="ECO:0000256" key="6">
    <source>
        <dbReference type="ARBA" id="ARBA00022840"/>
    </source>
</evidence>
<comment type="caution">
    <text evidence="16">The sequence shown here is derived from an EMBL/GenBank/DDBJ whole genome shotgun (WGS) entry which is preliminary data.</text>
</comment>
<evidence type="ECO:0000259" key="13">
    <source>
        <dbReference type="Pfam" id="PF00133"/>
    </source>
</evidence>
<evidence type="ECO:0000256" key="12">
    <source>
        <dbReference type="SAM" id="MobiDB-lite"/>
    </source>
</evidence>
<dbReference type="PANTHER" id="PTHR45794">
    <property type="entry name" value="LEUCYL-TRNA SYNTHETASE"/>
    <property type="match status" value="1"/>
</dbReference>
<feature type="domain" description="Methionyl/Valyl/Leucyl/Isoleucyl-tRNA synthetase anticodon-binding" evidence="14">
    <location>
        <begin position="831"/>
        <end position="973"/>
    </location>
</feature>
<dbReference type="SUPFAM" id="SSF52374">
    <property type="entry name" value="Nucleotidylyl transferase"/>
    <property type="match status" value="1"/>
</dbReference>
<keyword evidence="4 11" id="KW-0436">Ligase</keyword>
<dbReference type="SUPFAM" id="SSF50677">
    <property type="entry name" value="ValRS/IleRS/LeuRS editing domain"/>
    <property type="match status" value="1"/>
</dbReference>